<evidence type="ECO:0000259" key="11">
    <source>
        <dbReference type="Pfam" id="PF03934"/>
    </source>
</evidence>
<evidence type="ECO:0000256" key="6">
    <source>
        <dbReference type="ARBA" id="ARBA00022692"/>
    </source>
</evidence>
<protein>
    <recommendedName>
        <fullName evidence="10">Type II secretion system protein K</fullName>
    </recommendedName>
</protein>
<evidence type="ECO:0000256" key="7">
    <source>
        <dbReference type="ARBA" id="ARBA00022927"/>
    </source>
</evidence>
<gene>
    <name evidence="13" type="primary">gspK</name>
    <name evidence="13" type="ORF">GCM10011501_31570</name>
</gene>
<dbReference type="Pfam" id="PF03934">
    <property type="entry name" value="T2SSK"/>
    <property type="match status" value="1"/>
</dbReference>
<feature type="domain" description="T2SS protein K first SAM-like" evidence="12">
    <location>
        <begin position="103"/>
        <end position="220"/>
    </location>
</feature>
<dbReference type="Gene3D" id="3.30.1300.30">
    <property type="entry name" value="GSPII I/J protein-like"/>
    <property type="match status" value="1"/>
</dbReference>
<evidence type="ECO:0000313" key="14">
    <source>
        <dbReference type="Proteomes" id="UP000626370"/>
    </source>
</evidence>
<dbReference type="SUPFAM" id="SSF158544">
    <property type="entry name" value="GspK insert domain-like"/>
    <property type="match status" value="2"/>
</dbReference>
<keyword evidence="14" id="KW-1185">Reference proteome</keyword>
<dbReference type="Pfam" id="PF21687">
    <property type="entry name" value="T2SSK_1st"/>
    <property type="match status" value="1"/>
</dbReference>
<dbReference type="InterPro" id="IPR049031">
    <property type="entry name" value="T2SSK_SAM-like_1st"/>
</dbReference>
<keyword evidence="8" id="KW-1133">Transmembrane helix</keyword>
<comment type="similarity">
    <text evidence="2 10">Belongs to the GSP K family.</text>
</comment>
<evidence type="ECO:0000256" key="8">
    <source>
        <dbReference type="ARBA" id="ARBA00022989"/>
    </source>
</evidence>
<dbReference type="Gene3D" id="1.10.40.60">
    <property type="entry name" value="EpsJ-like"/>
    <property type="match status" value="2"/>
</dbReference>
<keyword evidence="3 10" id="KW-0813">Transport</keyword>
<feature type="domain" description="T2SS protein K second SAM-like" evidence="11">
    <location>
        <begin position="226"/>
        <end position="290"/>
    </location>
</feature>
<reference evidence="14" key="1">
    <citation type="journal article" date="2019" name="Int. J. Syst. Evol. Microbiol.">
        <title>The Global Catalogue of Microorganisms (GCM) 10K type strain sequencing project: providing services to taxonomists for standard genome sequencing and annotation.</title>
        <authorList>
            <consortium name="The Broad Institute Genomics Platform"/>
            <consortium name="The Broad Institute Genome Sequencing Center for Infectious Disease"/>
            <person name="Wu L."/>
            <person name="Ma J."/>
        </authorList>
    </citation>
    <scope>NUCLEOTIDE SEQUENCE [LARGE SCALE GENOMIC DNA]</scope>
    <source>
        <strain evidence="14">CGMCC 1.15922</strain>
    </source>
</reference>
<sequence length="331" mass="37062">MVNIKSRGVALITVMLLVALAAIIATQMLARIQLQTQRTTNIAFNQQAYWYAMGAEAFAKRVLLTAFKDEPNMTHLQQIWAQGENSYPVDFGSITGEITDQQACFNLNALKKEADPSAAPNKKTVAREVFERLLLSLNIEDIGSSTFEAERLADALTDWLDSDSNISNVGGAEDNDYAGKEHPYLSANNYLASVNELRVIEHFTLPIIHAIKPFVCVIPNSDLHQININTLSAERFELLEALLNISPVDAEELLSSRQEEGYENKDDFFNSPQVSKLNIQEELKEQFVVDSEYFKLKASANFNNSYFAMNSLLKVVNNSQITVISRMIGRD</sequence>
<comment type="caution">
    <text evidence="13">The sequence shown here is derived from an EMBL/GenBank/DDBJ whole genome shotgun (WGS) entry which is preliminary data.</text>
</comment>
<dbReference type="SUPFAM" id="SSF54523">
    <property type="entry name" value="Pili subunits"/>
    <property type="match status" value="1"/>
</dbReference>
<name>A0ABQ3J321_9GAMM</name>
<keyword evidence="6" id="KW-0812">Transmembrane</keyword>
<evidence type="ECO:0000256" key="5">
    <source>
        <dbReference type="ARBA" id="ARBA00022519"/>
    </source>
</evidence>
<evidence type="ECO:0000256" key="3">
    <source>
        <dbReference type="ARBA" id="ARBA00022448"/>
    </source>
</evidence>
<evidence type="ECO:0000256" key="1">
    <source>
        <dbReference type="ARBA" id="ARBA00004533"/>
    </source>
</evidence>
<accession>A0ABQ3J321</accession>
<dbReference type="InterPro" id="IPR005628">
    <property type="entry name" value="GspK"/>
</dbReference>
<keyword evidence="4 10" id="KW-1003">Cell membrane</keyword>
<keyword evidence="5 10" id="KW-0997">Cell inner membrane</keyword>
<dbReference type="InterPro" id="IPR049179">
    <property type="entry name" value="T2SSK_SAM-like_2nd"/>
</dbReference>
<dbReference type="PANTHER" id="PTHR38831:SF1">
    <property type="entry name" value="TYPE II SECRETION SYSTEM PROTEIN K-RELATED"/>
    <property type="match status" value="1"/>
</dbReference>
<proteinExistence type="inferred from homology"/>
<keyword evidence="7" id="KW-0653">Protein transport</keyword>
<keyword evidence="9 10" id="KW-0472">Membrane</keyword>
<evidence type="ECO:0000259" key="12">
    <source>
        <dbReference type="Pfam" id="PF21687"/>
    </source>
</evidence>
<evidence type="ECO:0000256" key="10">
    <source>
        <dbReference type="PIRNR" id="PIRNR002786"/>
    </source>
</evidence>
<comment type="subcellular location">
    <subcellularLocation>
        <location evidence="1 10">Cell inner membrane</location>
    </subcellularLocation>
</comment>
<dbReference type="RefSeq" id="WP_229817383.1">
    <property type="nucleotide sequence ID" value="NZ_BNAH01000015.1"/>
</dbReference>
<evidence type="ECO:0000256" key="4">
    <source>
        <dbReference type="ARBA" id="ARBA00022475"/>
    </source>
</evidence>
<dbReference type="PIRSF" id="PIRSF002786">
    <property type="entry name" value="XcpX"/>
    <property type="match status" value="1"/>
</dbReference>
<dbReference type="PANTHER" id="PTHR38831">
    <property type="entry name" value="TYPE II SECRETION SYSTEM PROTEIN K"/>
    <property type="match status" value="1"/>
</dbReference>
<dbReference type="NCBIfam" id="NF037980">
    <property type="entry name" value="T2SS_GspK"/>
    <property type="match status" value="1"/>
</dbReference>
<evidence type="ECO:0000256" key="2">
    <source>
        <dbReference type="ARBA" id="ARBA00007246"/>
    </source>
</evidence>
<dbReference type="Proteomes" id="UP000626370">
    <property type="component" value="Unassembled WGS sequence"/>
</dbReference>
<organism evidence="13 14">
    <name type="scientific">Thalassotalea profundi</name>
    <dbReference type="NCBI Taxonomy" id="2036687"/>
    <lineage>
        <taxon>Bacteria</taxon>
        <taxon>Pseudomonadati</taxon>
        <taxon>Pseudomonadota</taxon>
        <taxon>Gammaproteobacteria</taxon>
        <taxon>Alteromonadales</taxon>
        <taxon>Colwelliaceae</taxon>
        <taxon>Thalassotalea</taxon>
    </lineage>
</organism>
<dbReference type="InterPro" id="IPR038072">
    <property type="entry name" value="GspK_central_sf"/>
</dbReference>
<dbReference type="InterPro" id="IPR045584">
    <property type="entry name" value="Pilin-like"/>
</dbReference>
<dbReference type="EMBL" id="BNAH01000015">
    <property type="protein sequence ID" value="GHE99862.1"/>
    <property type="molecule type" value="Genomic_DNA"/>
</dbReference>
<evidence type="ECO:0000256" key="9">
    <source>
        <dbReference type="ARBA" id="ARBA00023136"/>
    </source>
</evidence>
<evidence type="ECO:0000313" key="13">
    <source>
        <dbReference type="EMBL" id="GHE99862.1"/>
    </source>
</evidence>